<evidence type="ECO:0000313" key="8">
    <source>
        <dbReference type="Proteomes" id="UP000186922"/>
    </source>
</evidence>
<dbReference type="EMBL" id="BDGG01000001">
    <property type="protein sequence ID" value="GAU88719.1"/>
    <property type="molecule type" value="Genomic_DNA"/>
</dbReference>
<keyword evidence="3" id="KW-0809">Transit peptide</keyword>
<evidence type="ECO:0000313" key="7">
    <source>
        <dbReference type="EMBL" id="GAU88719.1"/>
    </source>
</evidence>
<dbReference type="Pfam" id="PF14955">
    <property type="entry name" value="MRP-S24"/>
    <property type="match status" value="1"/>
</dbReference>
<comment type="similarity">
    <text evidence="2">Belongs to the universal ribosomal protein uS3 family.</text>
</comment>
<keyword evidence="8" id="KW-1185">Reference proteome</keyword>
<comment type="subcellular location">
    <subcellularLocation>
        <location evidence="1">Mitochondrion</location>
    </subcellularLocation>
</comment>
<comment type="caution">
    <text evidence="7">The sequence shown here is derived from an EMBL/GenBank/DDBJ whole genome shotgun (WGS) entry which is preliminary data.</text>
</comment>
<dbReference type="Proteomes" id="UP000186922">
    <property type="component" value="Unassembled WGS sequence"/>
</dbReference>
<gene>
    <name evidence="7" type="primary">RvY_01359-1</name>
    <name evidence="7" type="synonym">RvY_01359.1</name>
    <name evidence="7" type="ORF">RvY_01359</name>
</gene>
<keyword evidence="5" id="KW-0496">Mitochondrion</keyword>
<dbReference type="PANTHER" id="PTHR21244:SF1">
    <property type="entry name" value="SMALL RIBOSOMAL SUBUNIT PROTEIN US3M"/>
    <property type="match status" value="1"/>
</dbReference>
<dbReference type="GO" id="GO:1990904">
    <property type="term" value="C:ribonucleoprotein complex"/>
    <property type="evidence" value="ECO:0007669"/>
    <property type="project" value="UniProtKB-KW"/>
</dbReference>
<organism evidence="7 8">
    <name type="scientific">Ramazzottius varieornatus</name>
    <name type="common">Water bear</name>
    <name type="synonym">Tardigrade</name>
    <dbReference type="NCBI Taxonomy" id="947166"/>
    <lineage>
        <taxon>Eukaryota</taxon>
        <taxon>Metazoa</taxon>
        <taxon>Ecdysozoa</taxon>
        <taxon>Tardigrada</taxon>
        <taxon>Eutardigrada</taxon>
        <taxon>Parachela</taxon>
        <taxon>Hypsibioidea</taxon>
        <taxon>Ramazzottiidae</taxon>
        <taxon>Ramazzottius</taxon>
    </lineage>
</organism>
<name>A0A1D1UG27_RAMVA</name>
<dbReference type="PANTHER" id="PTHR21244">
    <property type="entry name" value="MITOCHONDRIAL 28S RIBOSOMAL PROTEIN S24"/>
    <property type="match status" value="1"/>
</dbReference>
<evidence type="ECO:0000256" key="1">
    <source>
        <dbReference type="ARBA" id="ARBA00004173"/>
    </source>
</evidence>
<keyword evidence="6" id="KW-0687">Ribonucleoprotein</keyword>
<protein>
    <recommendedName>
        <fullName evidence="9">28S ribosomal protein S24, mitochondrial</fullName>
    </recommendedName>
</protein>
<proteinExistence type="inferred from homology"/>
<dbReference type="OrthoDB" id="5950413at2759"/>
<dbReference type="STRING" id="947166.A0A1D1UG27"/>
<dbReference type="GO" id="GO:0006412">
    <property type="term" value="P:translation"/>
    <property type="evidence" value="ECO:0007669"/>
    <property type="project" value="TreeGrafter"/>
</dbReference>
<dbReference type="GO" id="GO:0005739">
    <property type="term" value="C:mitochondrion"/>
    <property type="evidence" value="ECO:0007669"/>
    <property type="project" value="UniProtKB-SubCell"/>
</dbReference>
<dbReference type="InterPro" id="IPR026146">
    <property type="entry name" value="Ribosomal_uS3m"/>
</dbReference>
<dbReference type="GO" id="GO:0005840">
    <property type="term" value="C:ribosome"/>
    <property type="evidence" value="ECO:0007669"/>
    <property type="project" value="UniProtKB-KW"/>
</dbReference>
<sequence>MFRSFARLSSIDALTATGSWNSVRHTSPGIASRSFHTSPATFRVQAGKYKPTQYKTKALTYEQANYPHTIGIRKSWNAWNTSNLLESNTRDQAYEQTIWDTFIRKFIYGTWHNMFVSEIIIKRRHNMIHVAGVVQQTVPVRKMYFLIGYTEEFLGYLLKSPVKMEIQSVPDKKDMIFTYI</sequence>
<evidence type="ECO:0000256" key="4">
    <source>
        <dbReference type="ARBA" id="ARBA00022980"/>
    </source>
</evidence>
<evidence type="ECO:0000256" key="2">
    <source>
        <dbReference type="ARBA" id="ARBA00010761"/>
    </source>
</evidence>
<keyword evidence="4" id="KW-0689">Ribosomal protein</keyword>
<accession>A0A1D1UG27</accession>
<reference evidence="7 8" key="1">
    <citation type="journal article" date="2016" name="Nat. Commun.">
        <title>Extremotolerant tardigrade genome and improved radiotolerance of human cultured cells by tardigrade-unique protein.</title>
        <authorList>
            <person name="Hashimoto T."/>
            <person name="Horikawa D.D."/>
            <person name="Saito Y."/>
            <person name="Kuwahara H."/>
            <person name="Kozuka-Hata H."/>
            <person name="Shin-I T."/>
            <person name="Minakuchi Y."/>
            <person name="Ohishi K."/>
            <person name="Motoyama A."/>
            <person name="Aizu T."/>
            <person name="Enomoto A."/>
            <person name="Kondo K."/>
            <person name="Tanaka S."/>
            <person name="Hara Y."/>
            <person name="Koshikawa S."/>
            <person name="Sagara H."/>
            <person name="Miura T."/>
            <person name="Yokobori S."/>
            <person name="Miyagawa K."/>
            <person name="Suzuki Y."/>
            <person name="Kubo T."/>
            <person name="Oyama M."/>
            <person name="Kohara Y."/>
            <person name="Fujiyama A."/>
            <person name="Arakawa K."/>
            <person name="Katayama T."/>
            <person name="Toyoda A."/>
            <person name="Kunieda T."/>
        </authorList>
    </citation>
    <scope>NUCLEOTIDE SEQUENCE [LARGE SCALE GENOMIC DNA]</scope>
    <source>
        <strain evidence="7 8">YOKOZUNA-1</strain>
    </source>
</reference>
<evidence type="ECO:0000256" key="5">
    <source>
        <dbReference type="ARBA" id="ARBA00023128"/>
    </source>
</evidence>
<evidence type="ECO:0000256" key="3">
    <source>
        <dbReference type="ARBA" id="ARBA00022946"/>
    </source>
</evidence>
<dbReference type="AlphaFoldDB" id="A0A1D1UG27"/>
<evidence type="ECO:0008006" key="9">
    <source>
        <dbReference type="Google" id="ProtNLM"/>
    </source>
</evidence>
<evidence type="ECO:0000256" key="6">
    <source>
        <dbReference type="ARBA" id="ARBA00023274"/>
    </source>
</evidence>